<evidence type="ECO:0000256" key="3">
    <source>
        <dbReference type="ARBA" id="ARBA00022553"/>
    </source>
</evidence>
<dbReference type="InterPro" id="IPR000014">
    <property type="entry name" value="PAS"/>
</dbReference>
<dbReference type="PROSITE" id="PS50113">
    <property type="entry name" value="PAC"/>
    <property type="match status" value="1"/>
</dbReference>
<dbReference type="InterPro" id="IPR001789">
    <property type="entry name" value="Sig_transdc_resp-reg_receiver"/>
</dbReference>
<dbReference type="SUPFAM" id="SSF55874">
    <property type="entry name" value="ATPase domain of HSP90 chaperone/DNA topoisomerase II/histidine kinase"/>
    <property type="match status" value="1"/>
</dbReference>
<name>A0A367RKT4_9NOSO</name>
<evidence type="ECO:0000313" key="13">
    <source>
        <dbReference type="EMBL" id="RCJ36501.1"/>
    </source>
</evidence>
<keyword evidence="4" id="KW-0808">Transferase</keyword>
<feature type="domain" description="PAS" evidence="11">
    <location>
        <begin position="132"/>
        <end position="205"/>
    </location>
</feature>
<dbReference type="SMART" id="SM00387">
    <property type="entry name" value="HATPase_c"/>
    <property type="match status" value="1"/>
</dbReference>
<comment type="caution">
    <text evidence="13">The sequence shown here is derived from an EMBL/GenBank/DDBJ whole genome shotgun (WGS) entry which is preliminary data.</text>
</comment>
<dbReference type="SMART" id="SM00388">
    <property type="entry name" value="HisKA"/>
    <property type="match status" value="1"/>
</dbReference>
<evidence type="ECO:0000256" key="1">
    <source>
        <dbReference type="ARBA" id="ARBA00000085"/>
    </source>
</evidence>
<dbReference type="Gene3D" id="3.30.450.20">
    <property type="entry name" value="PAS domain"/>
    <property type="match status" value="1"/>
</dbReference>
<dbReference type="CDD" id="cd17534">
    <property type="entry name" value="REC_DC-like"/>
    <property type="match status" value="1"/>
</dbReference>
<dbReference type="PROSITE" id="PS50109">
    <property type="entry name" value="HIS_KIN"/>
    <property type="match status" value="1"/>
</dbReference>
<dbReference type="Pfam" id="PF13426">
    <property type="entry name" value="PAS_9"/>
    <property type="match status" value="1"/>
</dbReference>
<gene>
    <name evidence="13" type="ORF">A6770_15875</name>
</gene>
<dbReference type="EC" id="2.7.13.3" evidence="2"/>
<dbReference type="NCBIfam" id="TIGR00229">
    <property type="entry name" value="sensory_box"/>
    <property type="match status" value="1"/>
</dbReference>
<dbReference type="InterPro" id="IPR036890">
    <property type="entry name" value="HATPase_C_sf"/>
</dbReference>
<dbReference type="AlphaFoldDB" id="A0A367RKT4"/>
<evidence type="ECO:0000313" key="14">
    <source>
        <dbReference type="Proteomes" id="UP000252107"/>
    </source>
</evidence>
<keyword evidence="6" id="KW-0902">Two-component regulatory system</keyword>
<dbReference type="SUPFAM" id="SSF52172">
    <property type="entry name" value="CheY-like"/>
    <property type="match status" value="1"/>
</dbReference>
<dbReference type="EMBL" id="LXQD01000142">
    <property type="protein sequence ID" value="RCJ36501.1"/>
    <property type="molecule type" value="Genomic_DNA"/>
</dbReference>
<dbReference type="InterPro" id="IPR011006">
    <property type="entry name" value="CheY-like_superfamily"/>
</dbReference>
<dbReference type="Gene3D" id="3.30.565.10">
    <property type="entry name" value="Histidine kinase-like ATPase, C-terminal domain"/>
    <property type="match status" value="1"/>
</dbReference>
<evidence type="ECO:0000259" key="12">
    <source>
        <dbReference type="PROSITE" id="PS50113"/>
    </source>
</evidence>
<evidence type="ECO:0000259" key="10">
    <source>
        <dbReference type="PROSITE" id="PS50110"/>
    </source>
</evidence>
<dbReference type="CDD" id="cd00075">
    <property type="entry name" value="HATPase"/>
    <property type="match status" value="1"/>
</dbReference>
<feature type="domain" description="PAC" evidence="12">
    <location>
        <begin position="210"/>
        <end position="262"/>
    </location>
</feature>
<organism evidence="13 14">
    <name type="scientific">Nostoc minutum NIES-26</name>
    <dbReference type="NCBI Taxonomy" id="1844469"/>
    <lineage>
        <taxon>Bacteria</taxon>
        <taxon>Bacillati</taxon>
        <taxon>Cyanobacteriota</taxon>
        <taxon>Cyanophyceae</taxon>
        <taxon>Nostocales</taxon>
        <taxon>Nostocaceae</taxon>
        <taxon>Nostoc</taxon>
    </lineage>
</organism>
<evidence type="ECO:0000259" key="9">
    <source>
        <dbReference type="PROSITE" id="PS50109"/>
    </source>
</evidence>
<dbReference type="CDD" id="cd00082">
    <property type="entry name" value="HisKA"/>
    <property type="match status" value="1"/>
</dbReference>
<evidence type="ECO:0000256" key="7">
    <source>
        <dbReference type="PROSITE-ProRule" id="PRU00169"/>
    </source>
</evidence>
<keyword evidence="5 13" id="KW-0418">Kinase</keyword>
<dbReference type="GO" id="GO:0005886">
    <property type="term" value="C:plasma membrane"/>
    <property type="evidence" value="ECO:0007669"/>
    <property type="project" value="TreeGrafter"/>
</dbReference>
<dbReference type="GO" id="GO:0009927">
    <property type="term" value="F:histidine phosphotransfer kinase activity"/>
    <property type="evidence" value="ECO:0007669"/>
    <property type="project" value="TreeGrafter"/>
</dbReference>
<accession>A0A367RKT4</accession>
<dbReference type="InterPro" id="IPR003594">
    <property type="entry name" value="HATPase_dom"/>
</dbReference>
<evidence type="ECO:0000256" key="2">
    <source>
        <dbReference type="ARBA" id="ARBA00012438"/>
    </source>
</evidence>
<dbReference type="PROSITE" id="PS50112">
    <property type="entry name" value="PAS"/>
    <property type="match status" value="1"/>
</dbReference>
<dbReference type="InterPro" id="IPR003661">
    <property type="entry name" value="HisK_dim/P_dom"/>
</dbReference>
<feature type="modified residue" description="4-aspartylphosphate" evidence="7">
    <location>
        <position position="55"/>
    </location>
</feature>
<dbReference type="Pfam" id="PF00072">
    <property type="entry name" value="Response_reg"/>
    <property type="match status" value="1"/>
</dbReference>
<dbReference type="SUPFAM" id="SSF55785">
    <property type="entry name" value="PYP-like sensor domain (PAS domain)"/>
    <property type="match status" value="1"/>
</dbReference>
<dbReference type="InterPro" id="IPR036097">
    <property type="entry name" value="HisK_dim/P_sf"/>
</dbReference>
<feature type="coiled-coil region" evidence="8">
    <location>
        <begin position="247"/>
        <end position="286"/>
    </location>
</feature>
<feature type="domain" description="Response regulatory" evidence="10">
    <location>
        <begin position="5"/>
        <end position="120"/>
    </location>
</feature>
<dbReference type="SMART" id="SM00091">
    <property type="entry name" value="PAS"/>
    <property type="match status" value="1"/>
</dbReference>
<dbReference type="Pfam" id="PF02518">
    <property type="entry name" value="HATPase_c"/>
    <property type="match status" value="1"/>
</dbReference>
<keyword evidence="8" id="KW-0175">Coiled coil</keyword>
<dbReference type="SUPFAM" id="SSF47384">
    <property type="entry name" value="Homodimeric domain of signal transducing histidine kinase"/>
    <property type="match status" value="1"/>
</dbReference>
<dbReference type="PANTHER" id="PTHR43047:SF72">
    <property type="entry name" value="OSMOSENSING HISTIDINE PROTEIN KINASE SLN1"/>
    <property type="match status" value="1"/>
</dbReference>
<sequence>MTNTSILVVEDEAIVAKDLQNRLKKFGYMVPAIASSGQEAIKKALEIRPDLVLMDIRLKGQMDGIQAAEEINKYLDIPIIYLTAYADDHTLERAKITEPFGYLLKPFKERELQTNIEIALTKHRLEKQLKISQKWLNTLLKSISDGVIASDIQESVTFMNTVAENLTGWKQEEAFGKNSSEIFNIANAETHNPIESPIKKVLQDGAIVGLPIETILITRNGIEIPIDDSAAPIKDDKDNITGAVLIFRDITERKKAIEARKKQIEQEQLVAQLEELNQLKNDFLNLVSHELRSPLSNMKVMIQMLQLSATPEEAQRYLELMEAECDREMDLINDLLDLQRLQTSSSLPLTCDAVVLQQWLLWAIEPFQARVQERQQTLKLNLPLNLPTLFSDSNSLERILAELLNNACKYTPAGGEIILSVYHNSSQSPPATIITVSNSAEIPAAALPRIFEKFYRVPNTDFWNQGGTGLGLAIVKKLVEQLQASIQVESSDGWTTFTLALTDLGNSNQ</sequence>
<dbReference type="InterPro" id="IPR035965">
    <property type="entry name" value="PAS-like_dom_sf"/>
</dbReference>
<dbReference type="SMART" id="SM00448">
    <property type="entry name" value="REC"/>
    <property type="match status" value="1"/>
</dbReference>
<dbReference type="CDD" id="cd00130">
    <property type="entry name" value="PAS"/>
    <property type="match status" value="1"/>
</dbReference>
<dbReference type="InterPro" id="IPR004358">
    <property type="entry name" value="Sig_transdc_His_kin-like_C"/>
</dbReference>
<dbReference type="Gene3D" id="3.40.50.2300">
    <property type="match status" value="1"/>
</dbReference>
<proteinExistence type="predicted"/>
<dbReference type="Pfam" id="PF00512">
    <property type="entry name" value="HisKA"/>
    <property type="match status" value="1"/>
</dbReference>
<feature type="domain" description="Histidine kinase" evidence="9">
    <location>
        <begin position="286"/>
        <end position="505"/>
    </location>
</feature>
<keyword evidence="14" id="KW-1185">Reference proteome</keyword>
<evidence type="ECO:0000256" key="4">
    <source>
        <dbReference type="ARBA" id="ARBA00022679"/>
    </source>
</evidence>
<dbReference type="InterPro" id="IPR001610">
    <property type="entry name" value="PAC"/>
</dbReference>
<dbReference type="PROSITE" id="PS50110">
    <property type="entry name" value="RESPONSE_REGULATORY"/>
    <property type="match status" value="1"/>
</dbReference>
<dbReference type="PRINTS" id="PR00344">
    <property type="entry name" value="BCTRLSENSOR"/>
</dbReference>
<dbReference type="PANTHER" id="PTHR43047">
    <property type="entry name" value="TWO-COMPONENT HISTIDINE PROTEIN KINASE"/>
    <property type="match status" value="1"/>
</dbReference>
<evidence type="ECO:0000256" key="6">
    <source>
        <dbReference type="ARBA" id="ARBA00023012"/>
    </source>
</evidence>
<protein>
    <recommendedName>
        <fullName evidence="2">histidine kinase</fullName>
        <ecNumber evidence="2">2.7.13.3</ecNumber>
    </recommendedName>
</protein>
<dbReference type="SMART" id="SM00086">
    <property type="entry name" value="PAC"/>
    <property type="match status" value="1"/>
</dbReference>
<dbReference type="GO" id="GO:0000155">
    <property type="term" value="F:phosphorelay sensor kinase activity"/>
    <property type="evidence" value="ECO:0007669"/>
    <property type="project" value="InterPro"/>
</dbReference>
<dbReference type="InterPro" id="IPR005467">
    <property type="entry name" value="His_kinase_dom"/>
</dbReference>
<comment type="catalytic activity">
    <reaction evidence="1">
        <text>ATP + protein L-histidine = ADP + protein N-phospho-L-histidine.</text>
        <dbReference type="EC" id="2.7.13.3"/>
    </reaction>
</comment>
<evidence type="ECO:0000259" key="11">
    <source>
        <dbReference type="PROSITE" id="PS50112"/>
    </source>
</evidence>
<dbReference type="InterPro" id="IPR000700">
    <property type="entry name" value="PAS-assoc_C"/>
</dbReference>
<dbReference type="Gene3D" id="1.10.287.130">
    <property type="match status" value="1"/>
</dbReference>
<keyword evidence="3 7" id="KW-0597">Phosphoprotein</keyword>
<evidence type="ECO:0000256" key="5">
    <source>
        <dbReference type="ARBA" id="ARBA00022777"/>
    </source>
</evidence>
<reference evidence="13" key="1">
    <citation type="submission" date="2016-04" db="EMBL/GenBank/DDBJ databases">
        <authorList>
            <person name="Tabuchi Yagui T.R."/>
        </authorList>
    </citation>
    <scope>NUCLEOTIDE SEQUENCE [LARGE SCALE GENOMIC DNA]</scope>
    <source>
        <strain evidence="13">NIES-26</strain>
    </source>
</reference>
<evidence type="ECO:0000256" key="8">
    <source>
        <dbReference type="SAM" id="Coils"/>
    </source>
</evidence>
<dbReference type="Proteomes" id="UP000252107">
    <property type="component" value="Unassembled WGS sequence"/>
</dbReference>